<accession>A0A6H2DLF0</accession>
<dbReference type="GO" id="GO:0015297">
    <property type="term" value="F:antiporter activity"/>
    <property type="evidence" value="ECO:0007669"/>
    <property type="project" value="UniProtKB-KW"/>
</dbReference>
<keyword evidence="12" id="KW-1185">Reference proteome</keyword>
<organism evidence="11 12">
    <name type="scientific">Parasphingorhabdus halotolerans</name>
    <dbReference type="NCBI Taxonomy" id="2725558"/>
    <lineage>
        <taxon>Bacteria</taxon>
        <taxon>Pseudomonadati</taxon>
        <taxon>Pseudomonadota</taxon>
        <taxon>Alphaproteobacteria</taxon>
        <taxon>Sphingomonadales</taxon>
        <taxon>Sphingomonadaceae</taxon>
        <taxon>Parasphingorhabdus</taxon>
    </lineage>
</organism>
<feature type="transmembrane region" description="Helical" evidence="10">
    <location>
        <begin position="256"/>
        <end position="281"/>
    </location>
</feature>
<feature type="transmembrane region" description="Helical" evidence="10">
    <location>
        <begin position="331"/>
        <end position="350"/>
    </location>
</feature>
<keyword evidence="2" id="KW-0813">Transport</keyword>
<dbReference type="GO" id="GO:0006811">
    <property type="term" value="P:monoatomic ion transport"/>
    <property type="evidence" value="ECO:0007669"/>
    <property type="project" value="UniProtKB-KW"/>
</dbReference>
<keyword evidence="4" id="KW-1003">Cell membrane</keyword>
<gene>
    <name evidence="11" type="ORF">HF685_06430</name>
</gene>
<evidence type="ECO:0000256" key="1">
    <source>
        <dbReference type="ARBA" id="ARBA00004429"/>
    </source>
</evidence>
<comment type="subcellular location">
    <subcellularLocation>
        <location evidence="1">Cell inner membrane</location>
        <topology evidence="1">Multi-pass membrane protein</topology>
    </subcellularLocation>
</comment>
<dbReference type="PANTHER" id="PTHR43298">
    <property type="entry name" value="MULTIDRUG RESISTANCE PROTEIN NORM-RELATED"/>
    <property type="match status" value="1"/>
</dbReference>
<evidence type="ECO:0000256" key="9">
    <source>
        <dbReference type="ARBA" id="ARBA00031636"/>
    </source>
</evidence>
<sequence>MDRPAQISDSKLPPGNPWRAELRATASLAWPLILTNLTMSLIGATDVLMVGWLGAEELAASSLGFNLAMICAIFCMGLVTASAPMMASEIGRMAHSVRDLRRTFRQAMWAAFTVMIPFWIFLWNTEAVLLFMGQVPELAAKAAVYVRAYMWSILFFLFTLVARNFLSTLEKPIWSLIIGVAGVIGNAIFNYILIFGKLGFPALGLMGAGIGSVLTNMLMFGGMVLVLLFHPKFRRYQLFGRFWRPDWHRYAQLWRLGLPIAVTMGLEGGIFAGAVLLMGLIDTASVAAHAIALQIASLTFMVPMGLAQAATVRVGIGFGKRDPVWIQRAGWTSFVLGTGFMSVMALFIWMFPWQLAGLFMEGNTPQNMEVLQLAVSFLAIAALFQIFDGAQVVGAGMLRGLHDTKIPMIIAAFGYWVIGIGVGAGLAFWLDWRGLGIWIGLASGLGIVAVLMLSRWMMRERIGLLPAQSLSKR</sequence>
<evidence type="ECO:0000256" key="10">
    <source>
        <dbReference type="SAM" id="Phobius"/>
    </source>
</evidence>
<feature type="transmembrane region" description="Helical" evidence="10">
    <location>
        <begin position="200"/>
        <end position="229"/>
    </location>
</feature>
<feature type="transmembrane region" description="Helical" evidence="10">
    <location>
        <begin position="28"/>
        <end position="53"/>
    </location>
</feature>
<evidence type="ECO:0000313" key="11">
    <source>
        <dbReference type="EMBL" id="QJB68957.1"/>
    </source>
</evidence>
<dbReference type="CDD" id="cd13131">
    <property type="entry name" value="MATE_NorM_like"/>
    <property type="match status" value="1"/>
</dbReference>
<feature type="transmembrane region" description="Helical" evidence="10">
    <location>
        <begin position="144"/>
        <end position="166"/>
    </location>
</feature>
<dbReference type="KEGG" id="phao:HF685_06430"/>
<dbReference type="InterPro" id="IPR002528">
    <property type="entry name" value="MATE_fam"/>
</dbReference>
<feature type="transmembrane region" description="Helical" evidence="10">
    <location>
        <begin position="435"/>
        <end position="453"/>
    </location>
</feature>
<name>A0A6H2DLF0_9SPHN</name>
<feature type="transmembrane region" description="Helical" evidence="10">
    <location>
        <begin position="173"/>
        <end position="194"/>
    </location>
</feature>
<protein>
    <recommendedName>
        <fullName evidence="9">Multidrug-efflux transporter</fullName>
    </recommendedName>
</protein>
<dbReference type="NCBIfam" id="TIGR00797">
    <property type="entry name" value="matE"/>
    <property type="match status" value="1"/>
</dbReference>
<dbReference type="InterPro" id="IPR050222">
    <property type="entry name" value="MATE_MdtK"/>
</dbReference>
<dbReference type="AlphaFoldDB" id="A0A6H2DLF0"/>
<evidence type="ECO:0000256" key="5">
    <source>
        <dbReference type="ARBA" id="ARBA00022692"/>
    </source>
</evidence>
<feature type="transmembrane region" description="Helical" evidence="10">
    <location>
        <begin position="65"/>
        <end position="86"/>
    </location>
</feature>
<dbReference type="InterPro" id="IPR048279">
    <property type="entry name" value="MdtK-like"/>
</dbReference>
<reference evidence="11 12" key="1">
    <citation type="submission" date="2020-04" db="EMBL/GenBank/DDBJ databases">
        <title>Genome sequence for Sphingorhabdus sp. strain M1.</title>
        <authorList>
            <person name="Park S.-J."/>
        </authorList>
    </citation>
    <scope>NUCLEOTIDE SEQUENCE [LARGE SCALE GENOMIC DNA]</scope>
    <source>
        <strain evidence="11 12">JK6</strain>
    </source>
</reference>
<dbReference type="PANTHER" id="PTHR43298:SF2">
    <property type="entry name" value="FMN_FAD EXPORTER YEEO-RELATED"/>
    <property type="match status" value="1"/>
</dbReference>
<keyword evidence="7" id="KW-0406">Ion transport</keyword>
<feature type="transmembrane region" description="Helical" evidence="10">
    <location>
        <begin position="408"/>
        <end position="429"/>
    </location>
</feature>
<dbReference type="PIRSF" id="PIRSF006603">
    <property type="entry name" value="DinF"/>
    <property type="match status" value="1"/>
</dbReference>
<evidence type="ECO:0000256" key="4">
    <source>
        <dbReference type="ARBA" id="ARBA00022475"/>
    </source>
</evidence>
<keyword evidence="8 10" id="KW-0472">Membrane</keyword>
<proteinExistence type="predicted"/>
<dbReference type="RefSeq" id="WP_168818799.1">
    <property type="nucleotide sequence ID" value="NZ_CP051217.1"/>
</dbReference>
<feature type="transmembrane region" description="Helical" evidence="10">
    <location>
        <begin position="107"/>
        <end position="124"/>
    </location>
</feature>
<feature type="transmembrane region" description="Helical" evidence="10">
    <location>
        <begin position="370"/>
        <end position="387"/>
    </location>
</feature>
<evidence type="ECO:0000256" key="7">
    <source>
        <dbReference type="ARBA" id="ARBA00023065"/>
    </source>
</evidence>
<keyword evidence="5 10" id="KW-0812">Transmembrane</keyword>
<feature type="transmembrane region" description="Helical" evidence="10">
    <location>
        <begin position="287"/>
        <end position="310"/>
    </location>
</feature>
<evidence type="ECO:0000313" key="12">
    <source>
        <dbReference type="Proteomes" id="UP000501600"/>
    </source>
</evidence>
<dbReference type="Proteomes" id="UP000501600">
    <property type="component" value="Chromosome"/>
</dbReference>
<keyword evidence="3" id="KW-0050">Antiport</keyword>
<evidence type="ECO:0000256" key="3">
    <source>
        <dbReference type="ARBA" id="ARBA00022449"/>
    </source>
</evidence>
<evidence type="ECO:0000256" key="2">
    <source>
        <dbReference type="ARBA" id="ARBA00022448"/>
    </source>
</evidence>
<evidence type="ECO:0000256" key="8">
    <source>
        <dbReference type="ARBA" id="ARBA00023136"/>
    </source>
</evidence>
<dbReference type="GO" id="GO:0005886">
    <property type="term" value="C:plasma membrane"/>
    <property type="evidence" value="ECO:0007669"/>
    <property type="project" value="UniProtKB-SubCell"/>
</dbReference>
<dbReference type="GO" id="GO:0042910">
    <property type="term" value="F:xenobiotic transmembrane transporter activity"/>
    <property type="evidence" value="ECO:0007669"/>
    <property type="project" value="InterPro"/>
</dbReference>
<evidence type="ECO:0000256" key="6">
    <source>
        <dbReference type="ARBA" id="ARBA00022989"/>
    </source>
</evidence>
<keyword evidence="6 10" id="KW-1133">Transmembrane helix</keyword>
<dbReference type="EMBL" id="CP051217">
    <property type="protein sequence ID" value="QJB68957.1"/>
    <property type="molecule type" value="Genomic_DNA"/>
</dbReference>
<dbReference type="Pfam" id="PF01554">
    <property type="entry name" value="MatE"/>
    <property type="match status" value="2"/>
</dbReference>